<dbReference type="STRING" id="154981.AKJ29_01925"/>
<dbReference type="RefSeq" id="WP_055190835.1">
    <property type="nucleotide sequence ID" value="NZ_FPBS01000047.1"/>
</dbReference>
<gene>
    <name evidence="2" type="ORF">AKJ29_01925</name>
</gene>
<dbReference type="PROSITE" id="PS51257">
    <property type="entry name" value="PROKAR_LIPOPROTEIN"/>
    <property type="match status" value="1"/>
</dbReference>
<protein>
    <submittedName>
        <fullName evidence="2">Uncharacterized protein</fullName>
    </submittedName>
</protein>
<keyword evidence="1" id="KW-0732">Signal</keyword>
<dbReference type="EMBL" id="LKBA01000008">
    <property type="protein sequence ID" value="KPN62927.1"/>
    <property type="molecule type" value="Genomic_DNA"/>
</dbReference>
<feature type="chain" id="PRO_5006140142" evidence="1">
    <location>
        <begin position="22"/>
        <end position="325"/>
    </location>
</feature>
<dbReference type="Proteomes" id="UP000050471">
    <property type="component" value="Unassembled WGS sequence"/>
</dbReference>
<reference evidence="2 3" key="1">
    <citation type="submission" date="2015-09" db="EMBL/GenBank/DDBJ databases">
        <title>Draft genome sequence of Aliiroseovarius crassostreae CV919-312TSm, the causative agent of Roseovarius Oyster Disease (formerly Juvenile Oyster Disease).</title>
        <authorList>
            <person name="Kessner L."/>
            <person name="Spinard E."/>
            <person name="Nelson D."/>
        </authorList>
    </citation>
    <scope>NUCLEOTIDE SEQUENCE [LARGE SCALE GENOMIC DNA]</scope>
    <source>
        <strain evidence="2 3">CV919-312</strain>
    </source>
</reference>
<feature type="signal peptide" evidence="1">
    <location>
        <begin position="1"/>
        <end position="21"/>
    </location>
</feature>
<sequence length="325" mass="34193">MIKLRLGVAIMVGLFPGAVIAQSCAGVEGRVNARTSQLTAAVTSAIATATTTYTAQQIVERQLIMSSLRVLAEQKDVSLDQEVSAQQAAAKALGQTIVEESVTSQIADAAEEFGHTGYGACDLIVEGVALRTARDTARTASADIHNTVIANYGIQTQAEHDAAVEDWSNLAQTATTVTATDVLEGDQAAAEQFARLVLGPPSPPIGGGGTASGLETIVRMQDTSRRSVVTKVIADIAADRLITDQMESISDTWLGDDGGEEWSATLAAGPGRAALLDLTRIEAANITASAMELRKKFREEFALSTFALSYTDRRLGDWQGLGGRP</sequence>
<keyword evidence="3" id="KW-1185">Reference proteome</keyword>
<dbReference type="AlphaFoldDB" id="A0A0P7J501"/>
<name>A0A0P7J501_9RHOB</name>
<evidence type="ECO:0000313" key="2">
    <source>
        <dbReference type="EMBL" id="KPN62927.1"/>
    </source>
</evidence>
<evidence type="ECO:0000313" key="3">
    <source>
        <dbReference type="Proteomes" id="UP000050471"/>
    </source>
</evidence>
<proteinExistence type="predicted"/>
<accession>A0A0P7J501</accession>
<organism evidence="2 3">
    <name type="scientific">Aliiroseovarius crassostreae</name>
    <dbReference type="NCBI Taxonomy" id="154981"/>
    <lineage>
        <taxon>Bacteria</taxon>
        <taxon>Pseudomonadati</taxon>
        <taxon>Pseudomonadota</taxon>
        <taxon>Alphaproteobacteria</taxon>
        <taxon>Rhodobacterales</taxon>
        <taxon>Paracoccaceae</taxon>
        <taxon>Aliiroseovarius</taxon>
    </lineage>
</organism>
<evidence type="ECO:0000256" key="1">
    <source>
        <dbReference type="SAM" id="SignalP"/>
    </source>
</evidence>
<comment type="caution">
    <text evidence="2">The sequence shown here is derived from an EMBL/GenBank/DDBJ whole genome shotgun (WGS) entry which is preliminary data.</text>
</comment>